<protein>
    <submittedName>
        <fullName evidence="2">Uncharacterized protein</fullName>
    </submittedName>
</protein>
<reference evidence="2" key="1">
    <citation type="submission" date="2024-06" db="EMBL/GenBank/DDBJ databases">
        <authorList>
            <consortium name="consrtm"/>
            <person name="Uemura M."/>
            <person name="Terahara T."/>
        </authorList>
    </citation>
    <scope>NUCLEOTIDE SEQUENCE</scope>
    <source>
        <strain evidence="2">KM77-8</strain>
    </source>
</reference>
<dbReference type="EMBL" id="AP035768">
    <property type="protein sequence ID" value="BFO15470.1"/>
    <property type="molecule type" value="Genomic_DNA"/>
</dbReference>
<dbReference type="InterPro" id="IPR007795">
    <property type="entry name" value="T7SS_EccB"/>
</dbReference>
<keyword evidence="1" id="KW-1133">Transmembrane helix</keyword>
<reference evidence="2" key="2">
    <citation type="submission" date="2024-07" db="EMBL/GenBank/DDBJ databases">
        <title>Streptomyces haneummycinica sp. nov., a new antibiotic-producing actinobacterium isolated from marine sediment.</title>
        <authorList>
            <person name="Uemura M."/>
            <person name="Hamada M."/>
            <person name="Hirano S."/>
            <person name="Kobayashi K."/>
            <person name="Ohshiro T."/>
            <person name="Kobayashi T."/>
            <person name="Terahara T."/>
        </authorList>
    </citation>
    <scope>NUCLEOTIDE SEQUENCE</scope>
    <source>
        <strain evidence="2">KM77-8</strain>
    </source>
</reference>
<name>A0AAT9HDK7_9ACTN</name>
<feature type="transmembrane region" description="Helical" evidence="1">
    <location>
        <begin position="41"/>
        <end position="61"/>
    </location>
</feature>
<proteinExistence type="predicted"/>
<organism evidence="2">
    <name type="scientific">Streptomyces haneummycinicus</name>
    <dbReference type="NCBI Taxonomy" id="3074435"/>
    <lineage>
        <taxon>Bacteria</taxon>
        <taxon>Bacillati</taxon>
        <taxon>Actinomycetota</taxon>
        <taxon>Actinomycetes</taxon>
        <taxon>Kitasatosporales</taxon>
        <taxon>Streptomycetaceae</taxon>
        <taxon>Streptomyces</taxon>
    </lineage>
</organism>
<evidence type="ECO:0000256" key="1">
    <source>
        <dbReference type="SAM" id="Phobius"/>
    </source>
</evidence>
<keyword evidence="1" id="KW-0812">Transmembrane</keyword>
<dbReference type="Pfam" id="PF05108">
    <property type="entry name" value="T7SS_ESX1_EccB"/>
    <property type="match status" value="1"/>
</dbReference>
<dbReference type="AlphaFoldDB" id="A0AAT9HDK7"/>
<accession>A0AAT9HDK7</accession>
<keyword evidence="1" id="KW-0472">Membrane</keyword>
<evidence type="ECO:0000313" key="2">
    <source>
        <dbReference type="EMBL" id="BFO15470.1"/>
    </source>
</evidence>
<sequence length="110" mass="11562">MHSKRDQVQAHLFVMGRLASAMLRSEPDAPESPLGRTNRGAAIGVIIAVLVCAGAFVFGLIKPGGNDSWRSGRTWSSTRRPAPATCTWTGGCARCATTPRPGWSPAAISA</sequence>
<gene>
    <name evidence="2" type="ORF">SHKM778_18580</name>
</gene>